<evidence type="ECO:0000313" key="8">
    <source>
        <dbReference type="Proteomes" id="UP001338309"/>
    </source>
</evidence>
<feature type="region of interest" description="Phosphopantothenoylcysteine decarboxylase" evidence="3">
    <location>
        <begin position="1"/>
        <end position="190"/>
    </location>
</feature>
<comment type="similarity">
    <text evidence="3 4">In the C-terminal section; belongs to the PPC synthetase family.</text>
</comment>
<feature type="binding site" evidence="3">
    <location>
        <position position="339"/>
    </location>
    <ligand>
        <name>CTP</name>
        <dbReference type="ChEBI" id="CHEBI:37563"/>
    </ligand>
</feature>
<comment type="caution">
    <text evidence="3">Lacks conserved residue(s) required for the propagation of feature annotation.</text>
</comment>
<keyword evidence="1 3" id="KW-0210">Decarboxylase</keyword>
<comment type="function">
    <text evidence="4">Catalyzes two steps in the biosynthesis of coenzyme A. In the first step cysteine is conjugated to 4'-phosphopantothenate to form 4-phosphopantothenoylcysteine, in the latter compound is decarboxylated to form 4'-phosphopantotheine.</text>
</comment>
<feature type="binding site" evidence="3">
    <location>
        <position position="290"/>
    </location>
    <ligand>
        <name>CTP</name>
        <dbReference type="ChEBI" id="CHEBI:37563"/>
    </ligand>
</feature>
<dbReference type="EC" id="4.1.1.36" evidence="3"/>
<dbReference type="Proteomes" id="UP001338309">
    <property type="component" value="Unassembled WGS sequence"/>
</dbReference>
<feature type="binding site" evidence="3">
    <location>
        <position position="325"/>
    </location>
    <ligand>
        <name>CTP</name>
        <dbReference type="ChEBI" id="CHEBI:37563"/>
    </ligand>
</feature>
<evidence type="ECO:0000256" key="1">
    <source>
        <dbReference type="ARBA" id="ARBA00022793"/>
    </source>
</evidence>
<dbReference type="HAMAP" id="MF_02225">
    <property type="entry name" value="CoaBC"/>
    <property type="match status" value="1"/>
</dbReference>
<evidence type="ECO:0000259" key="6">
    <source>
        <dbReference type="Pfam" id="PF04127"/>
    </source>
</evidence>
<evidence type="ECO:0000256" key="4">
    <source>
        <dbReference type="RuleBase" id="RU364078"/>
    </source>
</evidence>
<dbReference type="InterPro" id="IPR007085">
    <property type="entry name" value="DNA/pantothenate-metab_flavo_C"/>
</dbReference>
<name>A0ABQ6PJY7_9BACT</name>
<sequence length="402" mass="43937">MSLKGKRILLGVTGSIAAYKSALLTRLLIKSGAEVQIITSASALDFITPLTLATLSKKPVLSEFSDKKSGEWNNHVELGLWADLFIVAPLSANTLAKFAHGICDNLLSATYLSARCPVMVAPAMDLDMYQHPAVQSNLRSLQSFGNQVLEAESGELASGLSGQGRMMEPEHILEQVVLFFQRKKDFSGKKILVTMGPTQEALDPVRFISNHSSGKMGLALARAFAERGAEVHVVSGPVALDLSQDQFSVTRVHSARDMHEASQALHPQMDICVFTAAVADYAPAQVAEEKIKKKDLAITLDLVKNVDIAKELGKTKRSGQLHVGFALETENEEENARAKLDKKNFDLIVLNSAREEGAGFRHDTNKVRIFHKDGKEFKSGLLPKSQIAELILDQIKTIPVWV</sequence>
<dbReference type="InterPro" id="IPR003382">
    <property type="entry name" value="Flavoprotein"/>
</dbReference>
<dbReference type="EMBL" id="BTPD01000002">
    <property type="protein sequence ID" value="GMQ28289.1"/>
    <property type="molecule type" value="Genomic_DNA"/>
</dbReference>
<proteinExistence type="inferred from homology"/>
<dbReference type="Gene3D" id="3.40.50.10300">
    <property type="entry name" value="CoaB-like"/>
    <property type="match status" value="1"/>
</dbReference>
<evidence type="ECO:0000256" key="2">
    <source>
        <dbReference type="ARBA" id="ARBA00023239"/>
    </source>
</evidence>
<keyword evidence="8" id="KW-1185">Reference proteome</keyword>
<dbReference type="Gene3D" id="3.40.50.1950">
    <property type="entry name" value="Flavin prenyltransferase-like"/>
    <property type="match status" value="1"/>
</dbReference>
<comment type="catalytic activity">
    <reaction evidence="3 4">
        <text>N-[(R)-4-phosphopantothenoyl]-L-cysteine + H(+) = (R)-4'-phosphopantetheine + CO2</text>
        <dbReference type="Rhea" id="RHEA:16793"/>
        <dbReference type="ChEBI" id="CHEBI:15378"/>
        <dbReference type="ChEBI" id="CHEBI:16526"/>
        <dbReference type="ChEBI" id="CHEBI:59458"/>
        <dbReference type="ChEBI" id="CHEBI:61723"/>
        <dbReference type="EC" id="4.1.1.36"/>
    </reaction>
</comment>
<dbReference type="PANTHER" id="PTHR14359:SF6">
    <property type="entry name" value="PHOSPHOPANTOTHENOYLCYSTEINE DECARBOXYLASE"/>
    <property type="match status" value="1"/>
</dbReference>
<comment type="caution">
    <text evidence="7">The sequence shown here is derived from an EMBL/GenBank/DDBJ whole genome shotgun (WGS) entry which is preliminary data.</text>
</comment>
<dbReference type="EC" id="6.3.2.5" evidence="3"/>
<keyword evidence="3" id="KW-0479">Metal-binding</keyword>
<evidence type="ECO:0000256" key="3">
    <source>
        <dbReference type="HAMAP-Rule" id="MF_02225"/>
    </source>
</evidence>
<keyword evidence="2 3" id="KW-0456">Lyase</keyword>
<comment type="cofactor">
    <cofactor evidence="3">
        <name>Mg(2+)</name>
        <dbReference type="ChEBI" id="CHEBI:18420"/>
    </cofactor>
</comment>
<feature type="domain" description="DNA/pantothenate metabolism flavoprotein C-terminal" evidence="6">
    <location>
        <begin position="187"/>
        <end position="397"/>
    </location>
</feature>
<dbReference type="Pfam" id="PF04127">
    <property type="entry name" value="DFP"/>
    <property type="match status" value="1"/>
</dbReference>
<keyword evidence="3" id="KW-0511">Multifunctional enzyme</keyword>
<dbReference type="InterPro" id="IPR036551">
    <property type="entry name" value="Flavin_trans-like"/>
</dbReference>
<dbReference type="SUPFAM" id="SSF52507">
    <property type="entry name" value="Homo-oligomeric flavin-containing Cys decarboxylases, HFCD"/>
    <property type="match status" value="1"/>
</dbReference>
<keyword evidence="3 4" id="KW-0436">Ligase</keyword>
<reference evidence="7 8" key="1">
    <citation type="submission" date="2023-08" db="EMBL/GenBank/DDBJ databases">
        <title>Draft genome sequence of Algoriphagus confluentis.</title>
        <authorList>
            <person name="Takatani N."/>
            <person name="Hosokawa M."/>
            <person name="Sawabe T."/>
        </authorList>
    </citation>
    <scope>NUCLEOTIDE SEQUENCE [LARGE SCALE GENOMIC DNA]</scope>
    <source>
        <strain evidence="7 8">NBRC 111222</strain>
    </source>
</reference>
<keyword evidence="3 4" id="KW-0288">FMN</keyword>
<feature type="region of interest" description="Phosphopantothenate--cysteine ligase" evidence="3">
    <location>
        <begin position="191"/>
        <end position="402"/>
    </location>
</feature>
<dbReference type="InterPro" id="IPR035929">
    <property type="entry name" value="CoaB-like_sf"/>
</dbReference>
<comment type="cofactor">
    <cofactor evidence="3">
        <name>FMN</name>
        <dbReference type="ChEBI" id="CHEBI:58210"/>
    </cofactor>
    <text evidence="3">Binds 1 FMN per subunit.</text>
</comment>
<dbReference type="InterPro" id="IPR005252">
    <property type="entry name" value="CoaBC"/>
</dbReference>
<evidence type="ECO:0000313" key="7">
    <source>
        <dbReference type="EMBL" id="GMQ28289.1"/>
    </source>
</evidence>
<accession>A0ABQ6PJY7</accession>
<gene>
    <name evidence="3 7" type="primary">coaBC</name>
    <name evidence="7" type="ORF">Aconfl_09320</name>
</gene>
<keyword evidence="3 4" id="KW-0285">Flavoprotein</keyword>
<evidence type="ECO:0000259" key="5">
    <source>
        <dbReference type="Pfam" id="PF02441"/>
    </source>
</evidence>
<keyword evidence="3" id="KW-0460">Magnesium</keyword>
<dbReference type="NCBIfam" id="TIGR00521">
    <property type="entry name" value="coaBC_dfp"/>
    <property type="match status" value="1"/>
</dbReference>
<comment type="similarity">
    <text evidence="3 4">In the N-terminal section; belongs to the HFCD (homo-oligomeric flavin containing Cys decarboxylase) superfamily.</text>
</comment>
<comment type="catalytic activity">
    <reaction evidence="3 4">
        <text>(R)-4'-phosphopantothenate + L-cysteine + CTP = N-[(R)-4-phosphopantothenoyl]-L-cysteine + CMP + diphosphate + H(+)</text>
        <dbReference type="Rhea" id="RHEA:19397"/>
        <dbReference type="ChEBI" id="CHEBI:10986"/>
        <dbReference type="ChEBI" id="CHEBI:15378"/>
        <dbReference type="ChEBI" id="CHEBI:33019"/>
        <dbReference type="ChEBI" id="CHEBI:35235"/>
        <dbReference type="ChEBI" id="CHEBI:37563"/>
        <dbReference type="ChEBI" id="CHEBI:59458"/>
        <dbReference type="ChEBI" id="CHEBI:60377"/>
        <dbReference type="EC" id="6.3.2.5"/>
    </reaction>
</comment>
<dbReference type="GO" id="GO:0016874">
    <property type="term" value="F:ligase activity"/>
    <property type="evidence" value="ECO:0007669"/>
    <property type="project" value="UniProtKB-KW"/>
</dbReference>
<comment type="function">
    <text evidence="3">Catalyzes two sequential steps in the biosynthesis of coenzyme A. In the first step cysteine is conjugated to 4'-phosphopantothenate to form 4-phosphopantothenoylcysteine. In the second step the latter compound is decarboxylated to form 4'-phosphopantotheine.</text>
</comment>
<dbReference type="RefSeq" id="WP_338223050.1">
    <property type="nucleotide sequence ID" value="NZ_BTPD01000002.1"/>
</dbReference>
<dbReference type="PANTHER" id="PTHR14359">
    <property type="entry name" value="HOMO-OLIGOMERIC FLAVIN CONTAINING CYS DECARBOXYLASE FAMILY"/>
    <property type="match status" value="1"/>
</dbReference>
<organism evidence="7 8">
    <name type="scientific">Algoriphagus confluentis</name>
    <dbReference type="NCBI Taxonomy" id="1697556"/>
    <lineage>
        <taxon>Bacteria</taxon>
        <taxon>Pseudomonadati</taxon>
        <taxon>Bacteroidota</taxon>
        <taxon>Cytophagia</taxon>
        <taxon>Cytophagales</taxon>
        <taxon>Cyclobacteriaceae</taxon>
        <taxon>Algoriphagus</taxon>
    </lineage>
</organism>
<feature type="domain" description="Flavoprotein" evidence="5">
    <location>
        <begin position="6"/>
        <end position="177"/>
    </location>
</feature>
<dbReference type="Pfam" id="PF02441">
    <property type="entry name" value="Flavoprotein"/>
    <property type="match status" value="1"/>
</dbReference>
<dbReference type="SUPFAM" id="SSF102645">
    <property type="entry name" value="CoaB-like"/>
    <property type="match status" value="1"/>
</dbReference>
<comment type="pathway">
    <text evidence="3 4">Cofactor biosynthesis; coenzyme A biosynthesis; CoA from (R)-pantothenate: step 3/5.</text>
</comment>
<feature type="binding site" evidence="3">
    <location>
        <position position="343"/>
    </location>
    <ligand>
        <name>CTP</name>
        <dbReference type="ChEBI" id="CHEBI:37563"/>
    </ligand>
</feature>
<protein>
    <recommendedName>
        <fullName evidence="3">Coenzyme A biosynthesis bifunctional protein CoaBC</fullName>
    </recommendedName>
    <alternativeName>
        <fullName evidence="3">DNA/pantothenate metabolism flavoprotein</fullName>
    </alternativeName>
    <alternativeName>
        <fullName evidence="3">Phosphopantothenoylcysteine synthetase/decarboxylase</fullName>
        <shortName evidence="3">PPCS-PPCDC</shortName>
    </alternativeName>
    <domain>
        <recommendedName>
            <fullName evidence="3">Phosphopantothenoylcysteine decarboxylase</fullName>
            <shortName evidence="3">PPC decarboxylase</shortName>
            <shortName evidence="3">PPC-DC</shortName>
            <ecNumber evidence="3">4.1.1.36</ecNumber>
        </recommendedName>
        <alternativeName>
            <fullName evidence="3">CoaC</fullName>
        </alternativeName>
    </domain>
    <domain>
        <recommendedName>
            <fullName evidence="3">Phosphopantothenate--cysteine ligase</fullName>
            <ecNumber evidence="3">6.3.2.5</ecNumber>
        </recommendedName>
        <alternativeName>
            <fullName evidence="3">CoaB</fullName>
        </alternativeName>
        <alternativeName>
            <fullName evidence="3">Phosphopantothenoylcysteine synthetase</fullName>
            <shortName evidence="3">PPC synthetase</shortName>
            <shortName evidence="3">PPC-S</shortName>
        </alternativeName>
    </domain>
</protein>
<comment type="pathway">
    <text evidence="3 4">Cofactor biosynthesis; coenzyme A biosynthesis; CoA from (R)-pantothenate: step 2/5.</text>
</comment>
<feature type="binding site" evidence="3">
    <location>
        <position position="280"/>
    </location>
    <ligand>
        <name>CTP</name>
        <dbReference type="ChEBI" id="CHEBI:37563"/>
    </ligand>
</feature>